<evidence type="ECO:0000259" key="1">
    <source>
        <dbReference type="Pfam" id="PF20262"/>
    </source>
</evidence>
<dbReference type="GO" id="GO:0005261">
    <property type="term" value="F:monoatomic cation channel activity"/>
    <property type="evidence" value="ECO:0007669"/>
    <property type="project" value="TreeGrafter"/>
</dbReference>
<evidence type="ECO:0000313" key="2">
    <source>
        <dbReference type="EMBL" id="KAF8565274.1"/>
    </source>
</evidence>
<reference evidence="2 3" key="1">
    <citation type="submission" date="2019-07" db="EMBL/GenBank/DDBJ databases">
        <title>Annotation for the trematode Paragonimus westermani.</title>
        <authorList>
            <person name="Choi Y.-J."/>
        </authorList>
    </citation>
    <scope>NUCLEOTIDE SEQUENCE [LARGE SCALE GENOMIC DNA]</scope>
    <source>
        <strain evidence="2">180907_Pwestermani</strain>
    </source>
</reference>
<dbReference type="Proteomes" id="UP000699462">
    <property type="component" value="Unassembled WGS sequence"/>
</dbReference>
<dbReference type="InterPro" id="IPR046460">
    <property type="entry name" value="UNC80_C"/>
</dbReference>
<dbReference type="Pfam" id="PF20262">
    <property type="entry name" value="UNC80_C"/>
    <property type="match status" value="1"/>
</dbReference>
<keyword evidence="3" id="KW-1185">Reference proteome</keyword>
<organism evidence="2 3">
    <name type="scientific">Paragonimus westermani</name>
    <dbReference type="NCBI Taxonomy" id="34504"/>
    <lineage>
        <taxon>Eukaryota</taxon>
        <taxon>Metazoa</taxon>
        <taxon>Spiralia</taxon>
        <taxon>Lophotrochozoa</taxon>
        <taxon>Platyhelminthes</taxon>
        <taxon>Trematoda</taxon>
        <taxon>Digenea</taxon>
        <taxon>Plagiorchiida</taxon>
        <taxon>Troglotremata</taxon>
        <taxon>Troglotrematidae</taxon>
        <taxon>Paragonimus</taxon>
    </lineage>
</organism>
<dbReference type="AlphaFoldDB" id="A0A8T0DEE2"/>
<dbReference type="PANTHER" id="PTHR31781:SF1">
    <property type="entry name" value="PROTEIN UNC-80 HOMOLOG"/>
    <property type="match status" value="1"/>
</dbReference>
<evidence type="ECO:0000313" key="3">
    <source>
        <dbReference type="Proteomes" id="UP000699462"/>
    </source>
</evidence>
<dbReference type="EMBL" id="JTDF01007027">
    <property type="protein sequence ID" value="KAF8565274.1"/>
    <property type="molecule type" value="Genomic_DNA"/>
</dbReference>
<dbReference type="GO" id="GO:0034703">
    <property type="term" value="C:cation channel complex"/>
    <property type="evidence" value="ECO:0007669"/>
    <property type="project" value="TreeGrafter"/>
</dbReference>
<dbReference type="PANTHER" id="PTHR31781">
    <property type="entry name" value="UNC80"/>
    <property type="match status" value="1"/>
</dbReference>
<protein>
    <recommendedName>
        <fullName evidence="1">Protein UNC80 C-terminal domain-containing protein</fullName>
    </recommendedName>
</protein>
<dbReference type="OrthoDB" id="6266450at2759"/>
<comment type="caution">
    <text evidence="2">The sequence shown here is derived from an EMBL/GenBank/DDBJ whole genome shotgun (WGS) entry which is preliminary data.</text>
</comment>
<sequence length="246" mass="28506">MEISNHVFFLHEELTKLPSFPRKALETEFGLYNLAELGRPLFGLDTVHKLSWCQLLSSLFTQMPNTYPWSTDLQLFLNVYNGTLILHAEDSSVLRQCLAFFIQCCYQFKMTFSTSGYAGILPTLLRVYNQQMHNVVLTQAVEFTCRQFYVMHRTPFILQLFGSLANYVAVGEERSPMNDDFYWIQPVTLYRLLRMINRPLPDNIRILELCNVQKPLKALVSSACLKVCANQRSLVTAIQNYNQFYG</sequence>
<dbReference type="GO" id="GO:0030424">
    <property type="term" value="C:axon"/>
    <property type="evidence" value="ECO:0007669"/>
    <property type="project" value="TreeGrafter"/>
</dbReference>
<accession>A0A8T0DEE2</accession>
<proteinExistence type="predicted"/>
<feature type="domain" description="Protein UNC80 C-terminal" evidence="1">
    <location>
        <begin position="3"/>
        <end position="219"/>
    </location>
</feature>
<gene>
    <name evidence="2" type="ORF">P879_07925</name>
</gene>
<name>A0A8T0DEE2_9TREM</name>
<dbReference type="GO" id="GO:0055080">
    <property type="term" value="P:monoatomic cation homeostasis"/>
    <property type="evidence" value="ECO:0007669"/>
    <property type="project" value="TreeGrafter"/>
</dbReference>